<evidence type="ECO:0000256" key="2">
    <source>
        <dbReference type="ARBA" id="ARBA00022448"/>
    </source>
</evidence>
<dbReference type="PROSITE" id="PS51914">
    <property type="entry name" value="MRH"/>
    <property type="match status" value="1"/>
</dbReference>
<evidence type="ECO:0000256" key="5">
    <source>
        <dbReference type="ARBA" id="ARBA00022989"/>
    </source>
</evidence>
<evidence type="ECO:0000259" key="8">
    <source>
        <dbReference type="PROSITE" id="PS51914"/>
    </source>
</evidence>
<evidence type="ECO:0000256" key="3">
    <source>
        <dbReference type="ARBA" id="ARBA00022692"/>
    </source>
</evidence>
<dbReference type="Proteomes" id="UP001176940">
    <property type="component" value="Unassembled WGS sequence"/>
</dbReference>
<evidence type="ECO:0000313" key="10">
    <source>
        <dbReference type="Proteomes" id="UP001176940"/>
    </source>
</evidence>
<feature type="domain" description="MRH" evidence="8">
    <location>
        <begin position="70"/>
        <end position="290"/>
    </location>
</feature>
<dbReference type="PANTHER" id="PTHR15071">
    <property type="entry name" value="MANNOSE-6-PHOSPHATE RECEPTOR FAMILY MEMBER"/>
    <property type="match status" value="1"/>
</dbReference>
<keyword evidence="3" id="KW-0812">Transmembrane</keyword>
<dbReference type="PANTHER" id="PTHR15071:SF17">
    <property type="entry name" value="CATION-INDEPENDENT MANNOSE-6-PHOSPHATE RECEPTOR"/>
    <property type="match status" value="1"/>
</dbReference>
<dbReference type="EMBL" id="CAUEEQ010034081">
    <property type="protein sequence ID" value="CAJ0951949.1"/>
    <property type="molecule type" value="Genomic_DNA"/>
</dbReference>
<sequence>MIICSSPHVSRLCDSHKTQALHACLVTVTQPLNMQLWCRTADNWERSRYPGSRCSFFDLAILGGYLFVQVPCYVFDSDYKKHDLNPLIKTSGGHLVNDWDPNSDLYINICRTIGPLPSASRTVTAGRKVKAEHSDCAFTFTLRPAVTECGKQTARDLTDTRIYPMFTLVTQGPRHRWLLESCLCDSSPATTLRFTYDHGQVISLVVIVGISEGETSTCPPRSAACLIKDGKAYDVGQPKNALASYDKDRLVLQYETDSAPDFCNGHSPTVKIIFTCPSAGTEVSGTFFII</sequence>
<dbReference type="Gene3D" id="2.70.130.10">
    <property type="entry name" value="Mannose-6-phosphate receptor binding domain"/>
    <property type="match status" value="2"/>
</dbReference>
<evidence type="ECO:0000256" key="4">
    <source>
        <dbReference type="ARBA" id="ARBA00022729"/>
    </source>
</evidence>
<dbReference type="InterPro" id="IPR044865">
    <property type="entry name" value="MRH_dom"/>
</dbReference>
<reference evidence="9" key="1">
    <citation type="submission" date="2023-07" db="EMBL/GenBank/DDBJ databases">
        <authorList>
            <person name="Stuckert A."/>
        </authorList>
    </citation>
    <scope>NUCLEOTIDE SEQUENCE</scope>
</reference>
<evidence type="ECO:0000256" key="1">
    <source>
        <dbReference type="ARBA" id="ARBA00004308"/>
    </source>
</evidence>
<comment type="caution">
    <text evidence="9">The sequence shown here is derived from an EMBL/GenBank/DDBJ whole genome shotgun (WGS) entry which is preliminary data.</text>
</comment>
<evidence type="ECO:0000256" key="7">
    <source>
        <dbReference type="ARBA" id="ARBA00023157"/>
    </source>
</evidence>
<accession>A0ABN9LVL4</accession>
<keyword evidence="7" id="KW-1015">Disulfide bond</keyword>
<keyword evidence="2" id="KW-0813">Transport</keyword>
<keyword evidence="6" id="KW-0472">Membrane</keyword>
<dbReference type="InterPro" id="IPR009011">
    <property type="entry name" value="Man6P_isomerase_rcpt-bd_dom_sf"/>
</dbReference>
<gene>
    <name evidence="9" type="ORF">RIMI_LOCUS13664500</name>
</gene>
<keyword evidence="4" id="KW-0732">Signal</keyword>
<evidence type="ECO:0000256" key="6">
    <source>
        <dbReference type="ARBA" id="ARBA00023136"/>
    </source>
</evidence>
<keyword evidence="5" id="KW-1133">Transmembrane helix</keyword>
<comment type="subcellular location">
    <subcellularLocation>
        <location evidence="1">Endomembrane system</location>
    </subcellularLocation>
</comment>
<protein>
    <recommendedName>
        <fullName evidence="8">MRH domain-containing protein</fullName>
    </recommendedName>
</protein>
<dbReference type="SUPFAM" id="SSF50911">
    <property type="entry name" value="Mannose 6-phosphate receptor domain"/>
    <property type="match status" value="2"/>
</dbReference>
<organism evidence="9 10">
    <name type="scientific">Ranitomeya imitator</name>
    <name type="common">mimic poison frog</name>
    <dbReference type="NCBI Taxonomy" id="111125"/>
    <lineage>
        <taxon>Eukaryota</taxon>
        <taxon>Metazoa</taxon>
        <taxon>Chordata</taxon>
        <taxon>Craniata</taxon>
        <taxon>Vertebrata</taxon>
        <taxon>Euteleostomi</taxon>
        <taxon>Amphibia</taxon>
        <taxon>Batrachia</taxon>
        <taxon>Anura</taxon>
        <taxon>Neobatrachia</taxon>
        <taxon>Hyloidea</taxon>
        <taxon>Dendrobatidae</taxon>
        <taxon>Dendrobatinae</taxon>
        <taxon>Ranitomeya</taxon>
    </lineage>
</organism>
<evidence type="ECO:0000313" key="9">
    <source>
        <dbReference type="EMBL" id="CAJ0951949.1"/>
    </source>
</evidence>
<proteinExistence type="predicted"/>
<name>A0ABN9LVL4_9NEOB</name>
<keyword evidence="10" id="KW-1185">Reference proteome</keyword>